<proteinExistence type="predicted"/>
<evidence type="ECO:0000313" key="3">
    <source>
        <dbReference type="EMBL" id="MCP3732893.1"/>
    </source>
</evidence>
<feature type="transmembrane region" description="Helical" evidence="1">
    <location>
        <begin position="48"/>
        <end position="68"/>
    </location>
</feature>
<keyword evidence="4" id="KW-1185">Reference proteome</keyword>
<keyword evidence="1" id="KW-1133">Transmembrane helix</keyword>
<feature type="signal peptide" evidence="2">
    <location>
        <begin position="1"/>
        <end position="22"/>
    </location>
</feature>
<evidence type="ECO:0000313" key="4">
    <source>
        <dbReference type="Proteomes" id="UP001139451"/>
    </source>
</evidence>
<keyword evidence="2" id="KW-0732">Signal</keyword>
<dbReference type="AlphaFoldDB" id="A0A9X2HL49"/>
<name>A0A9X2HL49_9SPHN</name>
<protein>
    <recommendedName>
        <fullName evidence="5">Ferrochelatase</fullName>
    </recommendedName>
</protein>
<accession>A0A9X2HL49</accession>
<reference evidence="3" key="1">
    <citation type="submission" date="2022-05" db="EMBL/GenBank/DDBJ databases">
        <title>Sphingomonas sp. strain MG17 Genome sequencing and assembly.</title>
        <authorList>
            <person name="Kim I."/>
        </authorList>
    </citation>
    <scope>NUCLEOTIDE SEQUENCE</scope>
    <source>
        <strain evidence="3">MG17</strain>
    </source>
</reference>
<dbReference type="EMBL" id="JAMLDX010000025">
    <property type="protein sequence ID" value="MCP3732893.1"/>
    <property type="molecule type" value="Genomic_DNA"/>
</dbReference>
<dbReference type="Proteomes" id="UP001139451">
    <property type="component" value="Unassembled WGS sequence"/>
</dbReference>
<evidence type="ECO:0008006" key="5">
    <source>
        <dbReference type="Google" id="ProtNLM"/>
    </source>
</evidence>
<dbReference type="RefSeq" id="WP_254296792.1">
    <property type="nucleotide sequence ID" value="NZ_JAMLDX010000025.1"/>
</dbReference>
<keyword evidence="1" id="KW-0812">Transmembrane</keyword>
<sequence>MRFAKMMMAVAACSLATAPALANSASKLSISGDSARAATVAGESNELRGGFIIPLVAVVAIILGVLAATSGDSHPDSP</sequence>
<evidence type="ECO:0000256" key="1">
    <source>
        <dbReference type="SAM" id="Phobius"/>
    </source>
</evidence>
<feature type="chain" id="PRO_5040730960" description="Ferrochelatase" evidence="2">
    <location>
        <begin position="23"/>
        <end position="78"/>
    </location>
</feature>
<keyword evidence="1" id="KW-0472">Membrane</keyword>
<evidence type="ECO:0000256" key="2">
    <source>
        <dbReference type="SAM" id="SignalP"/>
    </source>
</evidence>
<organism evidence="3 4">
    <name type="scientific">Sphingomonas tagetis</name>
    <dbReference type="NCBI Taxonomy" id="2949092"/>
    <lineage>
        <taxon>Bacteria</taxon>
        <taxon>Pseudomonadati</taxon>
        <taxon>Pseudomonadota</taxon>
        <taxon>Alphaproteobacteria</taxon>
        <taxon>Sphingomonadales</taxon>
        <taxon>Sphingomonadaceae</taxon>
        <taxon>Sphingomonas</taxon>
    </lineage>
</organism>
<comment type="caution">
    <text evidence="3">The sequence shown here is derived from an EMBL/GenBank/DDBJ whole genome shotgun (WGS) entry which is preliminary data.</text>
</comment>
<gene>
    <name evidence="3" type="ORF">M9978_20960</name>
</gene>